<gene>
    <name evidence="2" type="ORF">GUJ93_ZPchr0010g8542</name>
</gene>
<proteinExistence type="predicted"/>
<reference evidence="2" key="1">
    <citation type="journal article" date="2021" name="bioRxiv">
        <title>Whole Genome Assembly and Annotation of Northern Wild Rice, Zizania palustris L., Supports a Whole Genome Duplication in the Zizania Genus.</title>
        <authorList>
            <person name="Haas M."/>
            <person name="Kono T."/>
            <person name="Macchietto M."/>
            <person name="Millas R."/>
            <person name="McGilp L."/>
            <person name="Shao M."/>
            <person name="Duquette J."/>
            <person name="Hirsch C.N."/>
            <person name="Kimball J."/>
        </authorList>
    </citation>
    <scope>NUCLEOTIDE SEQUENCE</scope>
    <source>
        <tissue evidence="2">Fresh leaf tissue</tissue>
    </source>
</reference>
<dbReference type="AlphaFoldDB" id="A0A8J6BNC6"/>
<dbReference type="Proteomes" id="UP000729402">
    <property type="component" value="Unassembled WGS sequence"/>
</dbReference>
<feature type="region of interest" description="Disordered" evidence="1">
    <location>
        <begin position="130"/>
        <end position="151"/>
    </location>
</feature>
<keyword evidence="3" id="KW-1185">Reference proteome</keyword>
<accession>A0A8J6BNC6</accession>
<evidence type="ECO:0000313" key="2">
    <source>
        <dbReference type="EMBL" id="KAG8088015.1"/>
    </source>
</evidence>
<feature type="compositionally biased region" description="Low complexity" evidence="1">
    <location>
        <begin position="130"/>
        <end position="143"/>
    </location>
</feature>
<sequence length="211" mass="23248">MASSSTSVVSGLAYRLEAALKMRLGLSRRSMIGQVAALYPMNVFHDLSHAENLGGNTDGPASVSNVTALGLRNFFGALAGEGQDVLGRVELAGNGAYTTVWVGRRPRTMRWPWGSSRALRWAVLAAASSSSSSGADSSSNSPRSGDEEKEDVVSREKAASLFLDEEPEIRHASHWIRYWQQIYMTWTRECVVVVEAEVKTRQMWNFKNYLS</sequence>
<organism evidence="2 3">
    <name type="scientific">Zizania palustris</name>
    <name type="common">Northern wild rice</name>
    <dbReference type="NCBI Taxonomy" id="103762"/>
    <lineage>
        <taxon>Eukaryota</taxon>
        <taxon>Viridiplantae</taxon>
        <taxon>Streptophyta</taxon>
        <taxon>Embryophyta</taxon>
        <taxon>Tracheophyta</taxon>
        <taxon>Spermatophyta</taxon>
        <taxon>Magnoliopsida</taxon>
        <taxon>Liliopsida</taxon>
        <taxon>Poales</taxon>
        <taxon>Poaceae</taxon>
        <taxon>BOP clade</taxon>
        <taxon>Oryzoideae</taxon>
        <taxon>Oryzeae</taxon>
        <taxon>Zizaniinae</taxon>
        <taxon>Zizania</taxon>
    </lineage>
</organism>
<evidence type="ECO:0000313" key="3">
    <source>
        <dbReference type="Proteomes" id="UP000729402"/>
    </source>
</evidence>
<dbReference type="EMBL" id="JAAALK010000082">
    <property type="protein sequence ID" value="KAG8088015.1"/>
    <property type="molecule type" value="Genomic_DNA"/>
</dbReference>
<evidence type="ECO:0000256" key="1">
    <source>
        <dbReference type="SAM" id="MobiDB-lite"/>
    </source>
</evidence>
<name>A0A8J6BNC6_ZIZPA</name>
<comment type="caution">
    <text evidence="2">The sequence shown here is derived from an EMBL/GenBank/DDBJ whole genome shotgun (WGS) entry which is preliminary data.</text>
</comment>
<reference evidence="2" key="2">
    <citation type="submission" date="2021-02" db="EMBL/GenBank/DDBJ databases">
        <authorList>
            <person name="Kimball J.A."/>
            <person name="Haas M.W."/>
            <person name="Macchietto M."/>
            <person name="Kono T."/>
            <person name="Duquette J."/>
            <person name="Shao M."/>
        </authorList>
    </citation>
    <scope>NUCLEOTIDE SEQUENCE</scope>
    <source>
        <tissue evidence="2">Fresh leaf tissue</tissue>
    </source>
</reference>
<protein>
    <submittedName>
        <fullName evidence="2">Uncharacterized protein</fullName>
    </submittedName>
</protein>